<sequence length="67" mass="6878">MEKTMFVTGSRRLVGVTGAAMPTPGFSLRPRFGSAERLAPVRAVFGADLGGATAPNPALDVTSARTS</sequence>
<name>A0A917BW75_9MICO</name>
<keyword evidence="2" id="KW-1185">Reference proteome</keyword>
<comment type="caution">
    <text evidence="1">The sequence shown here is derived from an EMBL/GenBank/DDBJ whole genome shotgun (WGS) entry which is preliminary data.</text>
</comment>
<organism evidence="1 2">
    <name type="scientific">Ornithinimicrobium tianjinense</name>
    <dbReference type="NCBI Taxonomy" id="1195761"/>
    <lineage>
        <taxon>Bacteria</taxon>
        <taxon>Bacillati</taxon>
        <taxon>Actinomycetota</taxon>
        <taxon>Actinomycetes</taxon>
        <taxon>Micrococcales</taxon>
        <taxon>Ornithinimicrobiaceae</taxon>
        <taxon>Ornithinimicrobium</taxon>
    </lineage>
</organism>
<reference evidence="1" key="2">
    <citation type="submission" date="2020-09" db="EMBL/GenBank/DDBJ databases">
        <authorList>
            <person name="Sun Q."/>
            <person name="Zhou Y."/>
        </authorList>
    </citation>
    <scope>NUCLEOTIDE SEQUENCE</scope>
    <source>
        <strain evidence="1">CGMCC 1.12160</strain>
    </source>
</reference>
<reference evidence="1" key="1">
    <citation type="journal article" date="2014" name="Int. J. Syst. Evol. Microbiol.">
        <title>Complete genome sequence of Corynebacterium casei LMG S-19264T (=DSM 44701T), isolated from a smear-ripened cheese.</title>
        <authorList>
            <consortium name="US DOE Joint Genome Institute (JGI-PGF)"/>
            <person name="Walter F."/>
            <person name="Albersmeier A."/>
            <person name="Kalinowski J."/>
            <person name="Ruckert C."/>
        </authorList>
    </citation>
    <scope>NUCLEOTIDE SEQUENCE</scope>
    <source>
        <strain evidence="1">CGMCC 1.12160</strain>
    </source>
</reference>
<accession>A0A917BW75</accession>
<dbReference type="RefSeq" id="WP_188432105.1">
    <property type="nucleotide sequence ID" value="NZ_BAABKH010000001.1"/>
</dbReference>
<evidence type="ECO:0000313" key="2">
    <source>
        <dbReference type="Proteomes" id="UP000605670"/>
    </source>
</evidence>
<protein>
    <submittedName>
        <fullName evidence="1">Uncharacterized protein</fullName>
    </submittedName>
</protein>
<dbReference type="EMBL" id="BMEM01000006">
    <property type="protein sequence ID" value="GGF59878.1"/>
    <property type="molecule type" value="Genomic_DNA"/>
</dbReference>
<proteinExistence type="predicted"/>
<evidence type="ECO:0000313" key="1">
    <source>
        <dbReference type="EMBL" id="GGF59878.1"/>
    </source>
</evidence>
<dbReference type="Proteomes" id="UP000605670">
    <property type="component" value="Unassembled WGS sequence"/>
</dbReference>
<gene>
    <name evidence="1" type="ORF">GCM10011366_29620</name>
</gene>
<dbReference type="AlphaFoldDB" id="A0A917BW75"/>